<proteinExistence type="predicted"/>
<sequence length="208" mass="23322">MLAEVYQHQPTEVPPDYPLYGTHIFQSQCSDNAQTQCHIMPNRGVSTSPQCYHITAVFQQRPHRTTPHLHNVISTDPPQYSNIDPSQCSHIDPSQCSHFAPSQCSHIDPSQTMGNKLLYLLLVTVMCLTRRVVGGDDHNDHAGWSHTINVDANENGARADLNLDRRLQNGYIASLGFMANTNGDWERRAGLSRTYPNGQFGIHGQIYK</sequence>
<reference evidence="1" key="1">
    <citation type="submission" date="2022-11" db="EMBL/GenBank/DDBJ databases">
        <title>Centuries of genome instability and evolution in soft-shell clam transmissible cancer (bioRxiv).</title>
        <authorList>
            <person name="Hart S.F.M."/>
            <person name="Yonemitsu M.A."/>
            <person name="Giersch R.M."/>
            <person name="Beal B.F."/>
            <person name="Arriagada G."/>
            <person name="Davis B.W."/>
            <person name="Ostrander E.A."/>
            <person name="Goff S.P."/>
            <person name="Metzger M.J."/>
        </authorList>
    </citation>
    <scope>NUCLEOTIDE SEQUENCE</scope>
    <source>
        <strain evidence="1">MELC-2E11</strain>
        <tissue evidence="1">Siphon/mantle</tissue>
    </source>
</reference>
<protein>
    <submittedName>
        <fullName evidence="1">Uncharacterized protein</fullName>
    </submittedName>
</protein>
<dbReference type="EMBL" id="CP111018">
    <property type="protein sequence ID" value="WAR09550.1"/>
    <property type="molecule type" value="Genomic_DNA"/>
</dbReference>
<accession>A0ABY7EK57</accession>
<evidence type="ECO:0000313" key="1">
    <source>
        <dbReference type="EMBL" id="WAR09550.1"/>
    </source>
</evidence>
<keyword evidence="2" id="KW-1185">Reference proteome</keyword>
<gene>
    <name evidence="1" type="ORF">MAR_034626</name>
</gene>
<evidence type="ECO:0000313" key="2">
    <source>
        <dbReference type="Proteomes" id="UP001164746"/>
    </source>
</evidence>
<organism evidence="1 2">
    <name type="scientific">Mya arenaria</name>
    <name type="common">Soft-shell clam</name>
    <dbReference type="NCBI Taxonomy" id="6604"/>
    <lineage>
        <taxon>Eukaryota</taxon>
        <taxon>Metazoa</taxon>
        <taxon>Spiralia</taxon>
        <taxon>Lophotrochozoa</taxon>
        <taxon>Mollusca</taxon>
        <taxon>Bivalvia</taxon>
        <taxon>Autobranchia</taxon>
        <taxon>Heteroconchia</taxon>
        <taxon>Euheterodonta</taxon>
        <taxon>Imparidentia</taxon>
        <taxon>Neoheterodontei</taxon>
        <taxon>Myida</taxon>
        <taxon>Myoidea</taxon>
        <taxon>Myidae</taxon>
        <taxon>Mya</taxon>
    </lineage>
</organism>
<dbReference type="Proteomes" id="UP001164746">
    <property type="component" value="Chromosome 7"/>
</dbReference>
<name>A0ABY7EK57_MYAAR</name>